<gene>
    <name evidence="1" type="ORF">SCP_0706010</name>
</gene>
<reference evidence="1 2" key="1">
    <citation type="journal article" date="2018" name="Sci. Rep.">
        <title>Genome sequence of the cauliflower mushroom Sparassis crispa (Hanabiratake) and its association with beneficial usage.</title>
        <authorList>
            <person name="Kiyama R."/>
            <person name="Furutani Y."/>
            <person name="Kawaguchi K."/>
            <person name="Nakanishi T."/>
        </authorList>
    </citation>
    <scope>NUCLEOTIDE SEQUENCE [LARGE SCALE GENOMIC DNA]</scope>
</reference>
<accession>A0A401GUK7</accession>
<dbReference type="InParanoid" id="A0A401GUK7"/>
<dbReference type="EMBL" id="BFAD01000007">
    <property type="protein sequence ID" value="GBE85414.1"/>
    <property type="molecule type" value="Genomic_DNA"/>
</dbReference>
<evidence type="ECO:0000313" key="1">
    <source>
        <dbReference type="EMBL" id="GBE85414.1"/>
    </source>
</evidence>
<dbReference type="RefSeq" id="XP_027616327.1">
    <property type="nucleotide sequence ID" value="XM_027760526.1"/>
</dbReference>
<dbReference type="GeneID" id="38782331"/>
<evidence type="ECO:0000313" key="2">
    <source>
        <dbReference type="Proteomes" id="UP000287166"/>
    </source>
</evidence>
<proteinExistence type="predicted"/>
<protein>
    <recommendedName>
        <fullName evidence="3">F-box domain-containing protein</fullName>
    </recommendedName>
</protein>
<dbReference type="AlphaFoldDB" id="A0A401GUK7"/>
<evidence type="ECO:0008006" key="3">
    <source>
        <dbReference type="Google" id="ProtNLM"/>
    </source>
</evidence>
<keyword evidence="2" id="KW-1185">Reference proteome</keyword>
<comment type="caution">
    <text evidence="1">The sequence shown here is derived from an EMBL/GenBank/DDBJ whole genome shotgun (WGS) entry which is preliminary data.</text>
</comment>
<dbReference type="Proteomes" id="UP000287166">
    <property type="component" value="Unassembled WGS sequence"/>
</dbReference>
<organism evidence="1 2">
    <name type="scientific">Sparassis crispa</name>
    <dbReference type="NCBI Taxonomy" id="139825"/>
    <lineage>
        <taxon>Eukaryota</taxon>
        <taxon>Fungi</taxon>
        <taxon>Dikarya</taxon>
        <taxon>Basidiomycota</taxon>
        <taxon>Agaricomycotina</taxon>
        <taxon>Agaricomycetes</taxon>
        <taxon>Polyporales</taxon>
        <taxon>Sparassidaceae</taxon>
        <taxon>Sparassis</taxon>
    </lineage>
</organism>
<sequence length="212" mass="24350">MFDVTLRQPFLPVTKPTSVRLPPLNNLSISFRVSDTLLSSLFDWLRALPRSSLRRLAVRPPKELSLTIGEAIESFAARLDSLDLTLDDSYTLTDMERLNLHRCTGLRTLSIWHQCSIPLAEILDLVAPSSRIHQLRLHVRVSQPEPEWVRVRNVLASERFCQLQEVVFLLPPDEDDRLGPQKQRTVMGAVEDLRHRDVSVRVSNWSPPFRTI</sequence>
<name>A0A401GUK7_9APHY</name>